<dbReference type="AlphaFoldDB" id="A0A371BE54"/>
<name>A0A371BE54_9BRAD</name>
<reference evidence="6" key="1">
    <citation type="submission" date="2018-08" db="EMBL/GenBank/DDBJ databases">
        <authorList>
            <person name="Kim S.-J."/>
            <person name="Jung G.-Y."/>
        </authorList>
    </citation>
    <scope>NUCLEOTIDE SEQUENCE [LARGE SCALE GENOMIC DNA]</scope>
    <source>
        <strain evidence="6">GY_H</strain>
    </source>
</reference>
<accession>A0A371BE54</accession>
<dbReference type="PANTHER" id="PTHR43684">
    <property type="match status" value="1"/>
</dbReference>
<dbReference type="NCBIfam" id="NF004681">
    <property type="entry name" value="PRK06023.1"/>
    <property type="match status" value="1"/>
</dbReference>
<proteinExistence type="inferred from homology"/>
<evidence type="ECO:0000313" key="6">
    <source>
        <dbReference type="Proteomes" id="UP000263993"/>
    </source>
</evidence>
<comment type="subcellular location">
    <subcellularLocation>
        <location evidence="1">Peroxisome</location>
    </subcellularLocation>
</comment>
<evidence type="ECO:0000256" key="4">
    <source>
        <dbReference type="ARBA" id="ARBA00023235"/>
    </source>
</evidence>
<dbReference type="Proteomes" id="UP000263993">
    <property type="component" value="Unassembled WGS sequence"/>
</dbReference>
<evidence type="ECO:0000313" key="5">
    <source>
        <dbReference type="EMBL" id="RDV05641.1"/>
    </source>
</evidence>
<comment type="similarity">
    <text evidence="2">Belongs to the enoyl-CoA hydratase/isomerase family.</text>
</comment>
<protein>
    <submittedName>
        <fullName evidence="5">Crotonase/enoyl-CoA hydratase family protein</fullName>
    </submittedName>
</protein>
<dbReference type="RefSeq" id="WP_115517665.1">
    <property type="nucleotide sequence ID" value="NZ_QRGO01000001.1"/>
</dbReference>
<keyword evidence="3" id="KW-0576">Peroxisome</keyword>
<dbReference type="InterPro" id="IPR051053">
    <property type="entry name" value="ECH/Chromodomain_protein"/>
</dbReference>
<dbReference type="Pfam" id="PF00378">
    <property type="entry name" value="ECH_1"/>
    <property type="match status" value="1"/>
</dbReference>
<evidence type="ECO:0000256" key="1">
    <source>
        <dbReference type="ARBA" id="ARBA00004275"/>
    </source>
</evidence>
<dbReference type="EMBL" id="QRGO01000001">
    <property type="protein sequence ID" value="RDV05641.1"/>
    <property type="molecule type" value="Genomic_DNA"/>
</dbReference>
<dbReference type="Gene3D" id="3.90.226.10">
    <property type="entry name" value="2-enoyl-CoA Hydratase, Chain A, domain 1"/>
    <property type="match status" value="1"/>
</dbReference>
<keyword evidence="6" id="KW-1185">Reference proteome</keyword>
<evidence type="ECO:0000256" key="2">
    <source>
        <dbReference type="ARBA" id="ARBA00005254"/>
    </source>
</evidence>
<dbReference type="Gene3D" id="1.10.12.10">
    <property type="entry name" value="Lyase 2-enoyl-coa Hydratase, Chain A, domain 2"/>
    <property type="match status" value="1"/>
</dbReference>
<dbReference type="OrthoDB" id="9797151at2"/>
<dbReference type="InterPro" id="IPR014748">
    <property type="entry name" value="Enoyl-CoA_hydra_C"/>
</dbReference>
<dbReference type="PANTHER" id="PTHR43684:SF1">
    <property type="entry name" value="ENOYL-COA DELTA ISOMERASE 2"/>
    <property type="match status" value="1"/>
</dbReference>
<dbReference type="SUPFAM" id="SSF52096">
    <property type="entry name" value="ClpP/crotonase"/>
    <property type="match status" value="1"/>
</dbReference>
<dbReference type="InterPro" id="IPR029045">
    <property type="entry name" value="ClpP/crotonase-like_dom_sf"/>
</dbReference>
<sequence length="248" mass="25906">MADIDITDEGSIRIIRMNRLDKKNALTLPMYTAMAEAISGAAQDASIRCLMIAGGPDVFCAGNDIGDFMKAAQGGGLGQPILDFLYALVRCEKPVVSAVNGNAVGIGTTMLLHCDYVVAGNGARLSTPFVGLGLVPEAASSLVAPRLMGHARAFALLVMGLPLSAQAAMDAGIVNAMTEPGETDAVALAAAARIAALPAEGVLMSRRLMRGSPDEIVKRIDDEAEAFKTRLKSPEAQAAFMAFLTRKK</sequence>
<evidence type="ECO:0000256" key="3">
    <source>
        <dbReference type="ARBA" id="ARBA00023140"/>
    </source>
</evidence>
<gene>
    <name evidence="5" type="ORF">DXH78_01415</name>
</gene>
<organism evidence="5 6">
    <name type="scientific">Undibacter mobilis</name>
    <dbReference type="NCBI Taxonomy" id="2292256"/>
    <lineage>
        <taxon>Bacteria</taxon>
        <taxon>Pseudomonadati</taxon>
        <taxon>Pseudomonadota</taxon>
        <taxon>Alphaproteobacteria</taxon>
        <taxon>Hyphomicrobiales</taxon>
        <taxon>Nitrobacteraceae</taxon>
        <taxon>Undibacter</taxon>
    </lineage>
</organism>
<dbReference type="InterPro" id="IPR001753">
    <property type="entry name" value="Enoyl-CoA_hydra/iso"/>
</dbReference>
<dbReference type="GO" id="GO:0004165">
    <property type="term" value="F:delta(3)-delta(2)-enoyl-CoA isomerase activity"/>
    <property type="evidence" value="ECO:0007669"/>
    <property type="project" value="UniProtKB-ARBA"/>
</dbReference>
<keyword evidence="4" id="KW-0413">Isomerase</keyword>
<comment type="caution">
    <text evidence="5">The sequence shown here is derived from an EMBL/GenBank/DDBJ whole genome shotgun (WGS) entry which is preliminary data.</text>
</comment>
<dbReference type="CDD" id="cd06558">
    <property type="entry name" value="crotonase-like"/>
    <property type="match status" value="1"/>
</dbReference>